<feature type="non-terminal residue" evidence="2">
    <location>
        <position position="147"/>
    </location>
</feature>
<feature type="compositionally biased region" description="Low complexity" evidence="1">
    <location>
        <begin position="138"/>
        <end position="147"/>
    </location>
</feature>
<feature type="compositionally biased region" description="Low complexity" evidence="1">
    <location>
        <begin position="98"/>
        <end position="121"/>
    </location>
</feature>
<feature type="region of interest" description="Disordered" evidence="1">
    <location>
        <begin position="1"/>
        <end position="82"/>
    </location>
</feature>
<feature type="compositionally biased region" description="Basic and acidic residues" evidence="1">
    <location>
        <begin position="27"/>
        <end position="36"/>
    </location>
</feature>
<organism evidence="2">
    <name type="scientific">uncultured Nocardioides sp</name>
    <dbReference type="NCBI Taxonomy" id="198441"/>
    <lineage>
        <taxon>Bacteria</taxon>
        <taxon>Bacillati</taxon>
        <taxon>Actinomycetota</taxon>
        <taxon>Actinomycetes</taxon>
        <taxon>Propionibacteriales</taxon>
        <taxon>Nocardioidaceae</taxon>
        <taxon>Nocardioides</taxon>
        <taxon>environmental samples</taxon>
    </lineage>
</organism>
<sequence>EPAEAVPARRPRRGGHLGAAAGWDVPQVRHRDDRARRPGVRHGPRGGVHRLLRRSGRGGRRPALVGGEAPAGPGRRRAAVRHPPLRAVRRPLRPARRAVAAPLGGSCVPGRAGRVVAGAPPRAGPGGGSRRGRRSDRAGAAARPTRL</sequence>
<dbReference type="EMBL" id="CADCUM010000027">
    <property type="protein sequence ID" value="CAA9370186.1"/>
    <property type="molecule type" value="Genomic_DNA"/>
</dbReference>
<gene>
    <name evidence="2" type="ORF">AVDCRST_MAG32-655</name>
</gene>
<dbReference type="AlphaFoldDB" id="A0A6J4N1F8"/>
<feature type="non-terminal residue" evidence="2">
    <location>
        <position position="1"/>
    </location>
</feature>
<reference evidence="2" key="1">
    <citation type="submission" date="2020-02" db="EMBL/GenBank/DDBJ databases">
        <authorList>
            <person name="Meier V. D."/>
        </authorList>
    </citation>
    <scope>NUCLEOTIDE SEQUENCE</scope>
    <source>
        <strain evidence="2">AVDCRST_MAG32</strain>
    </source>
</reference>
<feature type="compositionally biased region" description="Basic residues" evidence="1">
    <location>
        <begin position="37"/>
        <end position="60"/>
    </location>
</feature>
<feature type="region of interest" description="Disordered" evidence="1">
    <location>
        <begin position="98"/>
        <end position="147"/>
    </location>
</feature>
<evidence type="ECO:0000313" key="2">
    <source>
        <dbReference type="EMBL" id="CAA9370186.1"/>
    </source>
</evidence>
<evidence type="ECO:0000256" key="1">
    <source>
        <dbReference type="SAM" id="MobiDB-lite"/>
    </source>
</evidence>
<accession>A0A6J4N1F8</accession>
<name>A0A6J4N1F8_9ACTN</name>
<proteinExistence type="predicted"/>
<protein>
    <submittedName>
        <fullName evidence="2">Putative membrane protein</fullName>
    </submittedName>
</protein>